<evidence type="ECO:0000313" key="7">
    <source>
        <dbReference type="Proteomes" id="UP000677436"/>
    </source>
</evidence>
<dbReference type="AlphaFoldDB" id="A0A8D5UFM1"/>
<keyword evidence="2 5" id="KW-0812">Transmembrane</keyword>
<feature type="transmembrane region" description="Helical" evidence="5">
    <location>
        <begin position="339"/>
        <end position="359"/>
    </location>
</feature>
<feature type="transmembrane region" description="Helical" evidence="5">
    <location>
        <begin position="173"/>
        <end position="190"/>
    </location>
</feature>
<feature type="transmembrane region" description="Helical" evidence="5">
    <location>
        <begin position="141"/>
        <end position="161"/>
    </location>
</feature>
<dbReference type="EMBL" id="AP024601">
    <property type="protein sequence ID" value="BCU82219.1"/>
    <property type="molecule type" value="Genomic_DNA"/>
</dbReference>
<evidence type="ECO:0000256" key="1">
    <source>
        <dbReference type="ARBA" id="ARBA00004141"/>
    </source>
</evidence>
<dbReference type="GO" id="GO:0046873">
    <property type="term" value="F:metal ion transmembrane transporter activity"/>
    <property type="evidence" value="ECO:0007669"/>
    <property type="project" value="InterPro"/>
</dbReference>
<feature type="transmembrane region" description="Helical" evidence="5">
    <location>
        <begin position="276"/>
        <end position="301"/>
    </location>
</feature>
<evidence type="ECO:0000256" key="5">
    <source>
        <dbReference type="SAM" id="Phobius"/>
    </source>
</evidence>
<gene>
    <name evidence="6" type="ORF">JIR001_20020</name>
</gene>
<evidence type="ECO:0000313" key="6">
    <source>
        <dbReference type="EMBL" id="BCU82219.1"/>
    </source>
</evidence>
<dbReference type="Proteomes" id="UP000677436">
    <property type="component" value="Chromosome"/>
</dbReference>
<dbReference type="InterPro" id="IPR003689">
    <property type="entry name" value="ZIP"/>
</dbReference>
<keyword evidence="7" id="KW-1185">Reference proteome</keyword>
<comment type="subcellular location">
    <subcellularLocation>
        <location evidence="1">Membrane</location>
        <topology evidence="1">Multi-pass membrane protein</topology>
    </subcellularLocation>
</comment>
<evidence type="ECO:0000256" key="2">
    <source>
        <dbReference type="ARBA" id="ARBA00022692"/>
    </source>
</evidence>
<reference evidence="6" key="1">
    <citation type="journal article" date="2013" name="Int. J. Syst. Evol. Microbiol.">
        <title>Polycladomyces abyssicola gen. nov., sp. nov., a thermophilic filamentous bacterium isolated from hemipelagic sediment.</title>
        <authorList>
            <person name="Tsubouchi T."/>
            <person name="Shimane Y."/>
            <person name="Mori K."/>
            <person name="Usui K."/>
            <person name="Hiraki T."/>
            <person name="Tame A."/>
            <person name="Uematsu K."/>
            <person name="Maruyama T."/>
            <person name="Hatada Y."/>
        </authorList>
    </citation>
    <scope>NUCLEOTIDE SEQUENCE</scope>
    <source>
        <strain evidence="6">JIR-001</strain>
    </source>
</reference>
<keyword evidence="3 5" id="KW-1133">Transmembrane helix</keyword>
<evidence type="ECO:0000256" key="4">
    <source>
        <dbReference type="ARBA" id="ARBA00023136"/>
    </source>
</evidence>
<evidence type="ECO:0000256" key="3">
    <source>
        <dbReference type="ARBA" id="ARBA00022989"/>
    </source>
</evidence>
<name>A0A8D5UFM1_9BACL</name>
<feature type="transmembrane region" description="Helical" evidence="5">
    <location>
        <begin position="313"/>
        <end position="333"/>
    </location>
</feature>
<protein>
    <submittedName>
        <fullName evidence="6">Metal transporter</fullName>
    </submittedName>
</protein>
<dbReference type="Pfam" id="PF02535">
    <property type="entry name" value="Zip"/>
    <property type="match status" value="1"/>
</dbReference>
<proteinExistence type="predicted"/>
<keyword evidence="4 5" id="KW-0472">Membrane</keyword>
<feature type="transmembrane region" description="Helical" evidence="5">
    <location>
        <begin position="371"/>
        <end position="394"/>
    </location>
</feature>
<feature type="transmembrane region" description="Helical" evidence="5">
    <location>
        <begin position="247"/>
        <end position="270"/>
    </location>
</feature>
<feature type="transmembrane region" description="Helical" evidence="5">
    <location>
        <begin position="210"/>
        <end position="227"/>
    </location>
</feature>
<organism evidence="6 7">
    <name type="scientific">Polycladomyces abyssicola</name>
    <dbReference type="NCBI Taxonomy" id="1125966"/>
    <lineage>
        <taxon>Bacteria</taxon>
        <taxon>Bacillati</taxon>
        <taxon>Bacillota</taxon>
        <taxon>Bacilli</taxon>
        <taxon>Bacillales</taxon>
        <taxon>Thermoactinomycetaceae</taxon>
        <taxon>Polycladomyces</taxon>
    </lineage>
</organism>
<accession>A0A8D5UFM1</accession>
<dbReference type="KEGG" id="pabs:JIR001_20020"/>
<reference evidence="6" key="2">
    <citation type="journal article" date="2021" name="Microbiol. Resour. Announc.">
        <title>Complete Genome Sequence of Polycladomyces abyssicola JIR-001T, Isolated from Hemipelagic Sediment in Deep Seawater.</title>
        <authorList>
            <person name="Tsubouchi T."/>
            <person name="Kaneko Y."/>
        </authorList>
    </citation>
    <scope>NUCLEOTIDE SEQUENCE</scope>
    <source>
        <strain evidence="6">JIR-001</strain>
    </source>
</reference>
<sequence>MDLMDSKKKWMLGLLPLLLLAVVVVGLFMGIDKIIQRPDIPLEEITFDRVWLEKDHIKAQVTNTGTDPVKIAQVTVNGAIWNADIQPDPELSRLEEAQINIPYHWVEGEPYEITLVTETGAKFSGEVAAATEAPKPNASSFGLFALIGVLVGVIPVLLGLIWKPFVARLQGKGYTFILAVTAGLLLFLGVDSLEAALELAFELPEAYQGIGLLLLAGLGSFLILNGINEYAQTREQLGRKWSPRLTVAYLIAFGIGLHNLGEGLAIGAAFTLGEVAMGAFLIMGFTLHNITEGLAIVAPIAREQISSVRLLRHLFLLGLLGGSPAVLGTWIGGFLYSQIWSLVFLGIGAGAIFQVVVEVMKLARSEREETLFSLHGAAGLLTGILVMLVTAVFVSA</sequence>
<dbReference type="GO" id="GO:0016020">
    <property type="term" value="C:membrane"/>
    <property type="evidence" value="ECO:0007669"/>
    <property type="project" value="UniProtKB-SubCell"/>
</dbReference>